<dbReference type="PANTHER" id="PTHR23348:SF41">
    <property type="entry name" value="NEUROBLAST DIFFERENTIATION-ASSOCIATED PROTEIN AHNAK"/>
    <property type="match status" value="1"/>
</dbReference>
<dbReference type="RefSeq" id="XP_041444959.1">
    <property type="nucleotide sequence ID" value="XM_041589025.1"/>
</dbReference>
<dbReference type="GeneID" id="108712272"/>
<dbReference type="AlphaFoldDB" id="A0A8J1MSZ4"/>
<dbReference type="KEGG" id="xla:108712272"/>
<reference evidence="3" key="1">
    <citation type="submission" date="2024-06" db="UniProtKB">
        <authorList>
            <consortium name="RefSeq"/>
        </authorList>
    </citation>
    <scope>NUCLEOTIDE SEQUENCE [LARGE SCALE GENOMIC DNA]</scope>
    <source>
        <strain evidence="3">J_2021</strain>
    </source>
</reference>
<reference evidence="4" key="2">
    <citation type="submission" date="2025-08" db="UniProtKB">
        <authorList>
            <consortium name="RefSeq"/>
        </authorList>
    </citation>
    <scope>IDENTIFICATION</scope>
    <source>
        <strain evidence="4">J_2021</strain>
        <tissue evidence="4">Erythrocytes</tissue>
    </source>
</reference>
<comment type="subcellular location">
    <subcellularLocation>
        <location evidence="1">Nucleus</location>
    </subcellularLocation>
</comment>
<keyword evidence="3" id="KW-1185">Reference proteome</keyword>
<accession>A0A8J1MSZ4</accession>
<gene>
    <name evidence="4" type="primary">LOC108712272</name>
</gene>
<feature type="non-terminal residue" evidence="4">
    <location>
        <position position="1"/>
    </location>
</feature>
<dbReference type="Proteomes" id="UP000186698">
    <property type="component" value="Chromosome 3S"/>
</dbReference>
<name>A0A8J1MSZ4_XENLA</name>
<organism evidence="3 4">
    <name type="scientific">Xenopus laevis</name>
    <name type="common">African clawed frog</name>
    <dbReference type="NCBI Taxonomy" id="8355"/>
    <lineage>
        <taxon>Eukaryota</taxon>
        <taxon>Metazoa</taxon>
        <taxon>Chordata</taxon>
        <taxon>Craniata</taxon>
        <taxon>Vertebrata</taxon>
        <taxon>Euteleostomi</taxon>
        <taxon>Amphibia</taxon>
        <taxon>Batrachia</taxon>
        <taxon>Anura</taxon>
        <taxon>Pipoidea</taxon>
        <taxon>Pipidae</taxon>
        <taxon>Xenopodinae</taxon>
        <taxon>Xenopus</taxon>
        <taxon>Xenopus</taxon>
    </lineage>
</organism>
<evidence type="ECO:0000313" key="4">
    <source>
        <dbReference type="RefSeq" id="XP_041444959.1"/>
    </source>
</evidence>
<keyword evidence="2" id="KW-0539">Nucleus</keyword>
<evidence type="ECO:0000256" key="2">
    <source>
        <dbReference type="ARBA" id="ARBA00023242"/>
    </source>
</evidence>
<dbReference type="InterPro" id="IPR052082">
    <property type="entry name" value="Myelin_sheath_structural"/>
</dbReference>
<proteinExistence type="predicted"/>
<sequence length="482" mass="52475">VVKEGDQIVGATVYFDSMSSEDIERLLTNVGHHTVGLKLQRKGDHSPQPEMTWSHDVFHLKSPDVVLSGDDEEYRRIYTKKIKGPRLKSEEFLETQTRTITVTRKVTAYTVDVSGSKGTKEIDISSPEYKIKIPKHEITEISKTSIETEKGKTVIKIPSADISGRTFEIGKEIHLETKGSGVSVTGGIQSTSNSSVYSQVTNAGTFGFHGINSDGNISISSKDSPSFSGPKYQSYEQHIDVKGSVYEATQKDQLRSLHDSETSSIDMMKGSLLKGDEADRAGKSTINTDFASMDKTFGISKGGFQSSTIMLKETRFDMQKPGGFTVEQSDIGVKVPKTDINISAQKSKSDISLSPVYRRELSGDQMVKSYPESNRGISVQSTEIFLPGQRKDTGDRGVDVVAPILDVKISQMDIDSTEVKSQMPSIKVPLSVSGKEEAAGDTDLKLQGPATDINVSSPDIQAATLQIDGKNQSAGIKLVFIV</sequence>
<evidence type="ECO:0000313" key="3">
    <source>
        <dbReference type="Proteomes" id="UP000186698"/>
    </source>
</evidence>
<dbReference type="GO" id="GO:0005634">
    <property type="term" value="C:nucleus"/>
    <property type="evidence" value="ECO:0007669"/>
    <property type="project" value="UniProtKB-SubCell"/>
</dbReference>
<dbReference type="GO" id="GO:0043034">
    <property type="term" value="C:costamere"/>
    <property type="evidence" value="ECO:0007669"/>
    <property type="project" value="TreeGrafter"/>
</dbReference>
<evidence type="ECO:0000256" key="1">
    <source>
        <dbReference type="ARBA" id="ARBA00004123"/>
    </source>
</evidence>
<dbReference type="GO" id="GO:0043484">
    <property type="term" value="P:regulation of RNA splicing"/>
    <property type="evidence" value="ECO:0007669"/>
    <property type="project" value="TreeGrafter"/>
</dbReference>
<protein>
    <submittedName>
        <fullName evidence="4">Neuroblast differentiation-associated protein AHNAK-like</fullName>
    </submittedName>
</protein>
<dbReference type="OrthoDB" id="447516at2759"/>
<dbReference type="PANTHER" id="PTHR23348">
    <property type="entry name" value="PERIAXIN/AHNAK"/>
    <property type="match status" value="1"/>
</dbReference>